<protein>
    <submittedName>
        <fullName evidence="1">Uncharacterized protein</fullName>
    </submittedName>
</protein>
<dbReference type="EMBL" id="RBLJ01000003">
    <property type="protein sequence ID" value="RKS57641.1"/>
    <property type="molecule type" value="Genomic_DNA"/>
</dbReference>
<proteinExistence type="predicted"/>
<evidence type="ECO:0000313" key="2">
    <source>
        <dbReference type="Proteomes" id="UP000280955"/>
    </source>
</evidence>
<dbReference type="Proteomes" id="UP000280955">
    <property type="component" value="Unassembled WGS sequence"/>
</dbReference>
<keyword evidence="2" id="KW-1185">Reference proteome</keyword>
<accession>A0ABX9SLV1</accession>
<feature type="non-terminal residue" evidence="1">
    <location>
        <position position="1"/>
    </location>
</feature>
<organism evidence="1 2">
    <name type="scientific">Photorhabdus asymbiotica</name>
    <dbReference type="NCBI Taxonomy" id="291112"/>
    <lineage>
        <taxon>Bacteria</taxon>
        <taxon>Pseudomonadati</taxon>
        <taxon>Pseudomonadota</taxon>
        <taxon>Gammaproteobacteria</taxon>
        <taxon>Enterobacterales</taxon>
        <taxon>Morganellaceae</taxon>
        <taxon>Photorhabdus</taxon>
    </lineage>
</organism>
<comment type="caution">
    <text evidence="1">The sequence shown here is derived from an EMBL/GenBank/DDBJ whole genome shotgun (WGS) entry which is preliminary data.</text>
</comment>
<name>A0ABX9SLV1_9GAMM</name>
<gene>
    <name evidence="1" type="ORF">BDD30_2448</name>
</gene>
<evidence type="ECO:0000313" key="1">
    <source>
        <dbReference type="EMBL" id="RKS57641.1"/>
    </source>
</evidence>
<sequence>RPKEFIVIAISDPYTILLNTITGEVFVMTSESINGCTLNKFQLF</sequence>
<reference evidence="1 2" key="1">
    <citation type="submission" date="2018-10" db="EMBL/GenBank/DDBJ databases">
        <title>Genomic Encyclopedia of Archaeal and Bacterial Type Strains, Phase II (KMG-II): from individual species to whole genera.</title>
        <authorList>
            <person name="Goeker M."/>
        </authorList>
    </citation>
    <scope>NUCLEOTIDE SEQUENCE [LARGE SCALE GENOMIC DNA]</scope>
    <source>
        <strain evidence="1 2">DSM 15149</strain>
    </source>
</reference>